<keyword evidence="1" id="KW-1133">Transmembrane helix</keyword>
<dbReference type="EMBL" id="CALYLK010000131">
    <property type="protein sequence ID" value="CAH8217384.1"/>
    <property type="molecule type" value="Genomic_DNA"/>
</dbReference>
<feature type="transmembrane region" description="Helical" evidence="1">
    <location>
        <begin position="12"/>
        <end position="33"/>
    </location>
</feature>
<evidence type="ECO:0000313" key="2">
    <source>
        <dbReference type="EMBL" id="CAH8217384.1"/>
    </source>
</evidence>
<accession>A0ABM9FN16</accession>
<proteinExistence type="predicted"/>
<reference evidence="2" key="1">
    <citation type="submission" date="2022-06" db="EMBL/GenBank/DDBJ databases">
        <authorList>
            <person name="Goudenege D."/>
            <person name="Le Roux F."/>
        </authorList>
    </citation>
    <scope>NUCLEOTIDE SEQUENCE</scope>
    <source>
        <strain evidence="2">12-063</strain>
    </source>
</reference>
<comment type="caution">
    <text evidence="2">The sequence shown here is derived from an EMBL/GenBank/DDBJ whole genome shotgun (WGS) entry which is preliminary data.</text>
</comment>
<protein>
    <submittedName>
        <fullName evidence="2">Uncharacterized protein</fullName>
    </submittedName>
</protein>
<evidence type="ECO:0000256" key="1">
    <source>
        <dbReference type="SAM" id="Phobius"/>
    </source>
</evidence>
<name>A0ABM9FN16_9VIBR</name>
<sequence length="43" mass="5175">MFNMHLLPEVNIVYLILGHYMMLLVLVSFFFIIKSSFIRINAW</sequence>
<dbReference type="Proteomes" id="UP001152658">
    <property type="component" value="Unassembled WGS sequence"/>
</dbReference>
<keyword evidence="1" id="KW-0812">Transmembrane</keyword>
<keyword evidence="1" id="KW-0472">Membrane</keyword>
<evidence type="ECO:0000313" key="3">
    <source>
        <dbReference type="Proteomes" id="UP001152658"/>
    </source>
</evidence>
<keyword evidence="3" id="KW-1185">Reference proteome</keyword>
<organism evidence="2 3">
    <name type="scientific">Vibrio aestuarianus</name>
    <dbReference type="NCBI Taxonomy" id="28171"/>
    <lineage>
        <taxon>Bacteria</taxon>
        <taxon>Pseudomonadati</taxon>
        <taxon>Pseudomonadota</taxon>
        <taxon>Gammaproteobacteria</taxon>
        <taxon>Vibrionales</taxon>
        <taxon>Vibrionaceae</taxon>
        <taxon>Vibrio</taxon>
    </lineage>
</organism>
<gene>
    <name evidence="2" type="ORF">VAE063_900271</name>
</gene>